<dbReference type="InterPro" id="IPR036910">
    <property type="entry name" value="HMG_box_dom_sf"/>
</dbReference>
<proteinExistence type="predicted"/>
<reference evidence="2 3" key="1">
    <citation type="submission" date="2018-06" db="EMBL/GenBank/DDBJ databases">
        <title>Comparative genomics reveals the genomic features of Rhizophagus irregularis, R. cerebriforme, R. diaphanum and Gigaspora rosea, and their symbiotic lifestyle signature.</title>
        <authorList>
            <person name="Morin E."/>
            <person name="San Clemente H."/>
            <person name="Chen E.C.H."/>
            <person name="De La Providencia I."/>
            <person name="Hainaut M."/>
            <person name="Kuo A."/>
            <person name="Kohler A."/>
            <person name="Murat C."/>
            <person name="Tang N."/>
            <person name="Roy S."/>
            <person name="Loubradou J."/>
            <person name="Henrissat B."/>
            <person name="Grigoriev I.V."/>
            <person name="Corradi N."/>
            <person name="Roux C."/>
            <person name="Martin F.M."/>
        </authorList>
    </citation>
    <scope>NUCLEOTIDE SEQUENCE [LARGE SCALE GENOMIC DNA]</scope>
    <source>
        <strain evidence="2 3">DAOM 194757</strain>
    </source>
</reference>
<sequence length="109" mass="13150">MTLRNRKPKRSLNSFMIYRIVIQNYLKANKLSYSCPIVSKLSSKLWKNEREDIKNVYKRLAKRRKPREKILGQLTVTKELRKALFLPEPQWIFLQTPNQFTTIKFDHLL</sequence>
<gene>
    <name evidence="2" type="ORF">C2G38_2053999</name>
</gene>
<dbReference type="SUPFAM" id="SSF47095">
    <property type="entry name" value="HMG-box"/>
    <property type="match status" value="1"/>
</dbReference>
<dbReference type="Proteomes" id="UP000266673">
    <property type="component" value="Unassembled WGS sequence"/>
</dbReference>
<evidence type="ECO:0000313" key="2">
    <source>
        <dbReference type="EMBL" id="RIB30380.1"/>
    </source>
</evidence>
<keyword evidence="3" id="KW-1185">Reference proteome</keyword>
<dbReference type="OrthoDB" id="6247875at2759"/>
<evidence type="ECO:0000313" key="3">
    <source>
        <dbReference type="Proteomes" id="UP000266673"/>
    </source>
</evidence>
<dbReference type="Gene3D" id="1.10.30.10">
    <property type="entry name" value="High mobility group box domain"/>
    <property type="match status" value="1"/>
</dbReference>
<accession>A0A397W6N3</accession>
<name>A0A397W6N3_9GLOM</name>
<organism evidence="2 3">
    <name type="scientific">Gigaspora rosea</name>
    <dbReference type="NCBI Taxonomy" id="44941"/>
    <lineage>
        <taxon>Eukaryota</taxon>
        <taxon>Fungi</taxon>
        <taxon>Fungi incertae sedis</taxon>
        <taxon>Mucoromycota</taxon>
        <taxon>Glomeromycotina</taxon>
        <taxon>Glomeromycetes</taxon>
        <taxon>Diversisporales</taxon>
        <taxon>Gigasporaceae</taxon>
        <taxon>Gigaspora</taxon>
    </lineage>
</organism>
<comment type="caution">
    <text evidence="2">The sequence shown here is derived from an EMBL/GenBank/DDBJ whole genome shotgun (WGS) entry which is preliminary data.</text>
</comment>
<evidence type="ECO:0000259" key="1">
    <source>
        <dbReference type="Pfam" id="PF00505"/>
    </source>
</evidence>
<protein>
    <recommendedName>
        <fullName evidence="1">HMG box domain-containing protein</fullName>
    </recommendedName>
</protein>
<dbReference type="EMBL" id="QKWP01000014">
    <property type="protein sequence ID" value="RIB30380.1"/>
    <property type="molecule type" value="Genomic_DNA"/>
</dbReference>
<dbReference type="InterPro" id="IPR009071">
    <property type="entry name" value="HMG_box_dom"/>
</dbReference>
<dbReference type="AlphaFoldDB" id="A0A397W6N3"/>
<feature type="domain" description="HMG box" evidence="1">
    <location>
        <begin position="8"/>
        <end position="65"/>
    </location>
</feature>
<dbReference type="Pfam" id="PF00505">
    <property type="entry name" value="HMG_box"/>
    <property type="match status" value="1"/>
</dbReference>